<dbReference type="EMBL" id="CP045890">
    <property type="protein sequence ID" value="QQP56806.1"/>
    <property type="molecule type" value="Genomic_DNA"/>
</dbReference>
<dbReference type="Proteomes" id="UP000595437">
    <property type="component" value="Chromosome 4"/>
</dbReference>
<accession>A0A7T8QWS5</accession>
<sequence length="54" mass="6182">MNNGDTSFKDKKRPGRPKTTRTLAKIEETRALIAQDPSTSIRRLSREMEVPKKP</sequence>
<reference evidence="5" key="1">
    <citation type="submission" date="2021-01" db="EMBL/GenBank/DDBJ databases">
        <title>Caligus Genome Assembly.</title>
        <authorList>
            <person name="Gallardo-Escarate C."/>
        </authorList>
    </citation>
    <scope>NUCLEOTIDE SEQUENCE [LARGE SCALE GENOMIC DNA]</scope>
</reference>
<proteinExistence type="predicted"/>
<protein>
    <submittedName>
        <fullName evidence="4">Uncharacterized protein</fullName>
    </submittedName>
</protein>
<reference evidence="4" key="2">
    <citation type="journal article" name="Sci. Data">
        <title>Chromosome-scale genome assembly of the sea louse Caligus rogercresseyi by SMRT sequencing and Hi-C analysis.</title>
        <authorList>
            <person name="Gallardo-Escarate C."/>
            <person name="Valenzuela-Munoz V."/>
            <person name="Nunez-Acuna G."/>
            <person name="Valenzuela-Miranda D."/>
            <person name="Goncalves A.T."/>
            <person name="Escobar-Sepulveda H."/>
            <person name="Liachko I."/>
            <person name="Nelson B."/>
            <person name="Roberts S."/>
            <person name="Warren W."/>
        </authorList>
    </citation>
    <scope>NUCLEOTIDE SEQUENCE</scope>
    <source>
        <tissue evidence="4">Whole tissue</tissue>
    </source>
</reference>
<evidence type="ECO:0000313" key="4">
    <source>
        <dbReference type="EMBL" id="QQP57891.1"/>
    </source>
</evidence>
<dbReference type="AlphaFoldDB" id="A0A7T8QWS5"/>
<feature type="region of interest" description="Disordered" evidence="1">
    <location>
        <begin position="1"/>
        <end position="54"/>
    </location>
</feature>
<feature type="compositionally biased region" description="Basic and acidic residues" evidence="1">
    <location>
        <begin position="44"/>
        <end position="54"/>
    </location>
</feature>
<evidence type="ECO:0000313" key="3">
    <source>
        <dbReference type="EMBL" id="QQP56806.1"/>
    </source>
</evidence>
<gene>
    <name evidence="3" type="ORF">FKW44_001596</name>
    <name evidence="4" type="ORF">FKW44_003039</name>
    <name evidence="2" type="ORF">FKW44_007147</name>
</gene>
<keyword evidence="5" id="KW-1185">Reference proteome</keyword>
<dbReference type="EMBL" id="CP045893">
    <property type="protein sequence ID" value="QQP54340.1"/>
    <property type="molecule type" value="Genomic_DNA"/>
</dbReference>
<evidence type="ECO:0000313" key="2">
    <source>
        <dbReference type="EMBL" id="QQP54340.1"/>
    </source>
</evidence>
<evidence type="ECO:0000313" key="5">
    <source>
        <dbReference type="Proteomes" id="UP000595437"/>
    </source>
</evidence>
<feature type="compositionally biased region" description="Basic residues" evidence="1">
    <location>
        <begin position="10"/>
        <end position="19"/>
    </location>
</feature>
<dbReference type="EMBL" id="CP045891">
    <property type="protein sequence ID" value="QQP57891.1"/>
    <property type="molecule type" value="Genomic_DNA"/>
</dbReference>
<dbReference type="Proteomes" id="UP000595437">
    <property type="component" value="Chromosome 1"/>
</dbReference>
<organism evidence="4 5">
    <name type="scientific">Caligus rogercresseyi</name>
    <name type="common">Sea louse</name>
    <dbReference type="NCBI Taxonomy" id="217165"/>
    <lineage>
        <taxon>Eukaryota</taxon>
        <taxon>Metazoa</taxon>
        <taxon>Ecdysozoa</taxon>
        <taxon>Arthropoda</taxon>
        <taxon>Crustacea</taxon>
        <taxon>Multicrustacea</taxon>
        <taxon>Hexanauplia</taxon>
        <taxon>Copepoda</taxon>
        <taxon>Siphonostomatoida</taxon>
        <taxon>Caligidae</taxon>
        <taxon>Caligus</taxon>
    </lineage>
</organism>
<dbReference type="Proteomes" id="UP000595437">
    <property type="component" value="Chromosome 2"/>
</dbReference>
<evidence type="ECO:0000256" key="1">
    <source>
        <dbReference type="SAM" id="MobiDB-lite"/>
    </source>
</evidence>
<name>A0A7T8QWS5_CALRO</name>